<dbReference type="InterPro" id="IPR013783">
    <property type="entry name" value="Ig-like_fold"/>
</dbReference>
<name>A0A125MFR0_BACSE</name>
<accession>A0A125MFR0</accession>
<dbReference type="STRING" id="46506.AA415_01868"/>
<dbReference type="PATRIC" id="fig|46506.5.peg.1991"/>
<protein>
    <recommendedName>
        <fullName evidence="3">DUF1573 domain-containing protein</fullName>
    </recommendedName>
</protein>
<dbReference type="Pfam" id="PF07610">
    <property type="entry name" value="DUF1573"/>
    <property type="match status" value="1"/>
</dbReference>
<evidence type="ECO:0000313" key="1">
    <source>
        <dbReference type="EMBL" id="KWR54839.1"/>
    </source>
</evidence>
<keyword evidence="2" id="KW-1185">Reference proteome</keyword>
<dbReference type="Gene3D" id="2.60.40.10">
    <property type="entry name" value="Immunoglobulins"/>
    <property type="match status" value="2"/>
</dbReference>
<comment type="caution">
    <text evidence="1">The sequence shown here is derived from an EMBL/GenBank/DDBJ whole genome shotgun (WGS) entry which is preliminary data.</text>
</comment>
<proteinExistence type="predicted"/>
<gene>
    <name evidence="1" type="ORF">AA415_01868</name>
</gene>
<dbReference type="PANTHER" id="PTHR37833:SF1">
    <property type="entry name" value="SIGNAL PEPTIDE PROTEIN"/>
    <property type="match status" value="1"/>
</dbReference>
<sequence>MKLITWIVLLVFARSPWQQKADSLINPPLMQQAESILRFDKSTLDIGTLTEDDAPQAYRFTGRNISKEAVTVTKVRTTCGCTAAELPAGKILPGETATIVLTYHPKNHPGTIDTDAFVYLSCSEKHPVARLTLTGNVVPGADEWARYPYAMGRLRLKQNRMEFQEVMPGKRPSERILCGNSGDKPLRLSALVIPKFATFRTEPEVIQPGSEADIVVTVDASLIPAGKEKAFTFPIIIGGVDARPSDRTLNIKVNYTK</sequence>
<evidence type="ECO:0000313" key="2">
    <source>
        <dbReference type="Proteomes" id="UP000056419"/>
    </source>
</evidence>
<dbReference type="PANTHER" id="PTHR37833">
    <property type="entry name" value="LIPOPROTEIN-RELATED"/>
    <property type="match status" value="1"/>
</dbReference>
<dbReference type="AlphaFoldDB" id="A0A125MFR0"/>
<dbReference type="InterPro" id="IPR011467">
    <property type="entry name" value="DUF1573"/>
</dbReference>
<organism evidence="1 2">
    <name type="scientific">Bacteroides stercoris</name>
    <dbReference type="NCBI Taxonomy" id="46506"/>
    <lineage>
        <taxon>Bacteria</taxon>
        <taxon>Pseudomonadati</taxon>
        <taxon>Bacteroidota</taxon>
        <taxon>Bacteroidia</taxon>
        <taxon>Bacteroidales</taxon>
        <taxon>Bacteroidaceae</taxon>
        <taxon>Bacteroides</taxon>
    </lineage>
</organism>
<reference evidence="1 2" key="1">
    <citation type="journal article" date="2016" name="BMC Genomics">
        <title>Type VI secretion systems of human gut Bacteroidales segregate into three genetic architectures, two of which are contained on mobile genetic elements.</title>
        <authorList>
            <person name="Coyne M.J."/>
            <person name="Roelofs K.G."/>
            <person name="Comstock L.E."/>
        </authorList>
    </citation>
    <scope>NUCLEOTIDE SEQUENCE [LARGE SCALE GENOMIC DNA]</scope>
    <source>
        <strain evidence="1 2">CL09T03C01</strain>
    </source>
</reference>
<evidence type="ECO:0008006" key="3">
    <source>
        <dbReference type="Google" id="ProtNLM"/>
    </source>
</evidence>
<dbReference type="EMBL" id="LRGC01000007">
    <property type="protein sequence ID" value="KWR54839.1"/>
    <property type="molecule type" value="Genomic_DNA"/>
</dbReference>
<dbReference type="RefSeq" id="WP_060385895.1">
    <property type="nucleotide sequence ID" value="NZ_LRGC01000007.1"/>
</dbReference>
<dbReference type="Proteomes" id="UP000056419">
    <property type="component" value="Unassembled WGS sequence"/>
</dbReference>